<dbReference type="AlphaFoldDB" id="A0A5S5D3U0"/>
<feature type="transmembrane region" description="Helical" evidence="1">
    <location>
        <begin position="127"/>
        <end position="144"/>
    </location>
</feature>
<name>A0A5S5D3U0_9SPHI</name>
<organism evidence="2 3">
    <name type="scientific">Sphingobacterium allocomposti</name>
    <dbReference type="NCBI Taxonomy" id="415956"/>
    <lineage>
        <taxon>Bacteria</taxon>
        <taxon>Pseudomonadati</taxon>
        <taxon>Bacteroidota</taxon>
        <taxon>Sphingobacteriia</taxon>
        <taxon>Sphingobacteriales</taxon>
        <taxon>Sphingobacteriaceae</taxon>
        <taxon>Sphingobacterium</taxon>
    </lineage>
</organism>
<keyword evidence="1" id="KW-0472">Membrane</keyword>
<keyword evidence="3" id="KW-1185">Reference proteome</keyword>
<gene>
    <name evidence="2" type="ORF">BC792_12838</name>
</gene>
<keyword evidence="1" id="KW-0812">Transmembrane</keyword>
<evidence type="ECO:0000313" key="2">
    <source>
        <dbReference type="EMBL" id="TYP89319.1"/>
    </source>
</evidence>
<comment type="caution">
    <text evidence="2">The sequence shown here is derived from an EMBL/GenBank/DDBJ whole genome shotgun (WGS) entry which is preliminary data.</text>
</comment>
<dbReference type="Pfam" id="PF10002">
    <property type="entry name" value="DUF2243"/>
    <property type="match status" value="1"/>
</dbReference>
<feature type="transmembrane region" description="Helical" evidence="1">
    <location>
        <begin position="57"/>
        <end position="75"/>
    </location>
</feature>
<dbReference type="InterPro" id="IPR018719">
    <property type="entry name" value="DUF2243_membrane"/>
</dbReference>
<evidence type="ECO:0000256" key="1">
    <source>
        <dbReference type="SAM" id="Phobius"/>
    </source>
</evidence>
<dbReference type="EMBL" id="VNHX01000028">
    <property type="protein sequence ID" value="TYP89319.1"/>
    <property type="molecule type" value="Genomic_DNA"/>
</dbReference>
<proteinExistence type="predicted"/>
<protein>
    <submittedName>
        <fullName evidence="2">Putative membrane protein</fullName>
    </submittedName>
</protein>
<feature type="transmembrane region" description="Helical" evidence="1">
    <location>
        <begin position="87"/>
        <end position="107"/>
    </location>
</feature>
<accession>A0A5S5D3U0</accession>
<evidence type="ECO:0000313" key="3">
    <source>
        <dbReference type="Proteomes" id="UP000325105"/>
    </source>
</evidence>
<sequence>MESTINTAKAVRWPTGAGAMVGIGLMAGVDEIVFHQILAWHHFYDGASETIGIMADGFLHAFELVLLVAGFFLLLDLRRRNMLLTKLAWAGTLVGAGGFQLFDGIVNHKLLRLHQVRYVDNVLPYDVAWNAVGLLLLGIGLIMYRRRVSNHD</sequence>
<dbReference type="RefSeq" id="WP_211357564.1">
    <property type="nucleotide sequence ID" value="NZ_VNHX01000028.1"/>
</dbReference>
<reference evidence="2 3" key="1">
    <citation type="submission" date="2019-07" db="EMBL/GenBank/DDBJ databases">
        <title>Genomic Encyclopedia of Archaeal and Bacterial Type Strains, Phase II (KMG-II): from individual species to whole genera.</title>
        <authorList>
            <person name="Goeker M."/>
        </authorList>
    </citation>
    <scope>NUCLEOTIDE SEQUENCE [LARGE SCALE GENOMIC DNA]</scope>
    <source>
        <strain evidence="2 3">DSM 18850</strain>
    </source>
</reference>
<dbReference type="Proteomes" id="UP000325105">
    <property type="component" value="Unassembled WGS sequence"/>
</dbReference>
<keyword evidence="1" id="KW-1133">Transmembrane helix</keyword>